<keyword evidence="1" id="KW-0472">Membrane</keyword>
<feature type="transmembrane region" description="Helical" evidence="1">
    <location>
        <begin position="154"/>
        <end position="172"/>
    </location>
</feature>
<feature type="domain" description="DUF2157" evidence="2">
    <location>
        <begin position="11"/>
        <end position="153"/>
    </location>
</feature>
<keyword evidence="1" id="KW-1133">Transmembrane helix</keyword>
<gene>
    <name evidence="3" type="ORF">C8N46_11233</name>
</gene>
<keyword evidence="4" id="KW-1185">Reference proteome</keyword>
<evidence type="ECO:0000313" key="4">
    <source>
        <dbReference type="Proteomes" id="UP000244090"/>
    </source>
</evidence>
<dbReference type="OrthoDB" id="642680at2"/>
<name>A0A2T6BRL3_9FLAO</name>
<evidence type="ECO:0000313" key="3">
    <source>
        <dbReference type="EMBL" id="PTX58725.1"/>
    </source>
</evidence>
<evidence type="ECO:0000256" key="1">
    <source>
        <dbReference type="SAM" id="Phobius"/>
    </source>
</evidence>
<dbReference type="Proteomes" id="UP000244090">
    <property type="component" value="Unassembled WGS sequence"/>
</dbReference>
<feature type="transmembrane region" description="Helical" evidence="1">
    <location>
        <begin position="130"/>
        <end position="147"/>
    </location>
</feature>
<dbReference type="RefSeq" id="WP_108116605.1">
    <property type="nucleotide sequence ID" value="NZ_QBKT01000012.1"/>
</dbReference>
<feature type="transmembrane region" description="Helical" evidence="1">
    <location>
        <begin position="323"/>
        <end position="339"/>
    </location>
</feature>
<protein>
    <submittedName>
        <fullName evidence="3">Putative membrane protein</fullName>
    </submittedName>
</protein>
<feature type="transmembrane region" description="Helical" evidence="1">
    <location>
        <begin position="289"/>
        <end position="311"/>
    </location>
</feature>
<dbReference type="Pfam" id="PF09925">
    <property type="entry name" value="DUF2157"/>
    <property type="match status" value="1"/>
</dbReference>
<feature type="transmembrane region" description="Helical" evidence="1">
    <location>
        <begin position="106"/>
        <end position="124"/>
    </location>
</feature>
<accession>A0A2T6BRL3</accession>
<feature type="transmembrane region" description="Helical" evidence="1">
    <location>
        <begin position="345"/>
        <end position="361"/>
    </location>
</feature>
<feature type="transmembrane region" description="Helical" evidence="1">
    <location>
        <begin position="373"/>
        <end position="390"/>
    </location>
</feature>
<keyword evidence="1" id="KW-0812">Transmembrane</keyword>
<dbReference type="EMBL" id="QBKT01000012">
    <property type="protein sequence ID" value="PTX58725.1"/>
    <property type="molecule type" value="Genomic_DNA"/>
</dbReference>
<feature type="transmembrane region" description="Helical" evidence="1">
    <location>
        <begin position="396"/>
        <end position="417"/>
    </location>
</feature>
<reference evidence="3 4" key="1">
    <citation type="submission" date="2018-04" db="EMBL/GenBank/DDBJ databases">
        <title>Genomic Encyclopedia of Archaeal and Bacterial Type Strains, Phase II (KMG-II): from individual species to whole genera.</title>
        <authorList>
            <person name="Goeker M."/>
        </authorList>
    </citation>
    <scope>NUCLEOTIDE SEQUENCE [LARGE SCALE GENOMIC DNA]</scope>
    <source>
        <strain evidence="3 4">DSM 25731</strain>
    </source>
</reference>
<feature type="transmembrane region" description="Helical" evidence="1">
    <location>
        <begin position="259"/>
        <end position="277"/>
    </location>
</feature>
<feature type="transmembrane region" description="Helical" evidence="1">
    <location>
        <begin position="75"/>
        <end position="94"/>
    </location>
</feature>
<proteinExistence type="predicted"/>
<sequence>MSLKITNALPELVENNIITEETAQKIIAYYDKPKEVSNSNKLFIVFGILGAALVGLGIILIMAHNWDELPKFVKLIAAFFPMILGQVALGYSIAKNKSMLWKETATVFLYFSVGACIALVSQVYHISGNLESFILAWTVLCTPLLYVTKSKSAIFLHLIFSTYYALITGYGYNVQTTPLLYFVLISACIPRYISSMKEKESAIANALHWLLPASLLLSLPVCYDRSPQIAYLLYMFLFGIYINIGQFPYFKNKSLLQNGYLCLGTIGTIILLLLTSFHDAWKYDFRYGVVDTVEVISVITLFLGACFVFYINTKFQKLQQLSMFQLIFLVFGIIFLIGLVDTATATILINILLFAIGIVLIKKGADHIQFSTLNYGMVIITALIICRFYDTEISFAIRGLIFLSIGVGFFITNYIMYKKQLKK</sequence>
<evidence type="ECO:0000259" key="2">
    <source>
        <dbReference type="Pfam" id="PF09925"/>
    </source>
</evidence>
<organism evidence="3 4">
    <name type="scientific">Kordia periserrulae</name>
    <dbReference type="NCBI Taxonomy" id="701523"/>
    <lineage>
        <taxon>Bacteria</taxon>
        <taxon>Pseudomonadati</taxon>
        <taxon>Bacteroidota</taxon>
        <taxon>Flavobacteriia</taxon>
        <taxon>Flavobacteriales</taxon>
        <taxon>Flavobacteriaceae</taxon>
        <taxon>Kordia</taxon>
    </lineage>
</organism>
<comment type="caution">
    <text evidence="3">The sequence shown here is derived from an EMBL/GenBank/DDBJ whole genome shotgun (WGS) entry which is preliminary data.</text>
</comment>
<feature type="transmembrane region" description="Helical" evidence="1">
    <location>
        <begin position="229"/>
        <end position="247"/>
    </location>
</feature>
<dbReference type="InterPro" id="IPR018677">
    <property type="entry name" value="DUF2157"/>
</dbReference>
<feature type="transmembrane region" description="Helical" evidence="1">
    <location>
        <begin position="178"/>
        <end position="194"/>
    </location>
</feature>
<feature type="transmembrane region" description="Helical" evidence="1">
    <location>
        <begin position="206"/>
        <end position="223"/>
    </location>
</feature>
<dbReference type="AlphaFoldDB" id="A0A2T6BRL3"/>
<feature type="transmembrane region" description="Helical" evidence="1">
    <location>
        <begin position="42"/>
        <end position="63"/>
    </location>
</feature>